<feature type="compositionally biased region" description="Basic and acidic residues" evidence="2">
    <location>
        <begin position="528"/>
        <end position="541"/>
    </location>
</feature>
<keyword evidence="4" id="KW-1185">Reference proteome</keyword>
<feature type="coiled-coil region" evidence="1">
    <location>
        <begin position="1068"/>
        <end position="1095"/>
    </location>
</feature>
<dbReference type="PROSITE" id="PS50096">
    <property type="entry name" value="IQ"/>
    <property type="match status" value="3"/>
</dbReference>
<feature type="region of interest" description="Disordered" evidence="2">
    <location>
        <begin position="244"/>
        <end position="293"/>
    </location>
</feature>
<evidence type="ECO:0000256" key="1">
    <source>
        <dbReference type="SAM" id="Coils"/>
    </source>
</evidence>
<feature type="compositionally biased region" description="Basic and acidic residues" evidence="2">
    <location>
        <begin position="2475"/>
        <end position="2488"/>
    </location>
</feature>
<accession>A0AAD7U6E5</accession>
<organism evidence="3 4">
    <name type="scientific">Chrysophaeum taylorii</name>
    <dbReference type="NCBI Taxonomy" id="2483200"/>
    <lineage>
        <taxon>Eukaryota</taxon>
        <taxon>Sar</taxon>
        <taxon>Stramenopiles</taxon>
        <taxon>Ochrophyta</taxon>
        <taxon>Pelagophyceae</taxon>
        <taxon>Pelagomonadales</taxon>
        <taxon>Pelagomonadaceae</taxon>
        <taxon>Chrysophaeum</taxon>
    </lineage>
</organism>
<dbReference type="Proteomes" id="UP001230188">
    <property type="component" value="Unassembled WGS sequence"/>
</dbReference>
<feature type="non-terminal residue" evidence="3">
    <location>
        <position position="1"/>
    </location>
</feature>
<feature type="region of interest" description="Disordered" evidence="2">
    <location>
        <begin position="457"/>
        <end position="481"/>
    </location>
</feature>
<feature type="compositionally biased region" description="Polar residues" evidence="2">
    <location>
        <begin position="1968"/>
        <end position="1979"/>
    </location>
</feature>
<comment type="caution">
    <text evidence="3">The sequence shown here is derived from an EMBL/GenBank/DDBJ whole genome shotgun (WGS) entry which is preliminary data.</text>
</comment>
<feature type="region of interest" description="Disordered" evidence="2">
    <location>
        <begin position="2140"/>
        <end position="2168"/>
    </location>
</feature>
<evidence type="ECO:0000313" key="4">
    <source>
        <dbReference type="Proteomes" id="UP001230188"/>
    </source>
</evidence>
<feature type="compositionally biased region" description="Basic and acidic residues" evidence="2">
    <location>
        <begin position="247"/>
        <end position="262"/>
    </location>
</feature>
<sequence>MDFSCEGIPAYDAAQDPHCPIAKTQKFRRQRLKRLRQEHFSPAAGWPHQSNRRKLDPLPRAGNGNPLPITLVTALGGVTWGTGSLPEQGDSGGVPDPPIQAWQPLKSFNPEQELETIKAILLREGYVKRLETALNEWLSAGGVVPDAVGDLFDVLRASTMDVVEMITKWRLAIGRPAPFLWNGMNYLLKIPSDLDDLDHLGALRRWVGFSLKRNPFVLPLPLDFRRTKLSAEMMIAGGDDDVQNAQEQRRPDDEPQHEQQHQRKDRRAPYDTPVVNEPSLIPRRGDKPSSDAATLVPRIASAVPKRNKKKKGTNKRMPTPILSDGTKRRIEAAEKVLLEEEDIHGRYARNQEGRLVPEELAKNERFAAQLKVDKHRDLSEPARADAVVAPHAKFSGVGRVDIDDREEAVKRRLAGEATDYDTLEKRCALAPAPASEQPAFDATTSGASRAARRGAMLLGEQTSATTAGRRRAPTKRSRGVALDSEIGRLQREATRLSREIEEIRGDIGADMAEVELLEADAARLEADAEKRDAKTAEDVQRAKRGKQARQEARERATRLRGECARREMRIVELEAARDARLREAKQRASERRDLKRSERMLEDKRRALELERERRMLDENAVHPADEATARTLEGNCVRAIQRMARGKCARLYTARLRRAYARAALIITAGSRGHFARKRARWHRLIKRGATVIQCHARSSFARVVVAAIKKEKLENEAAVLVGTLFQGMRARRRVKRRRELRVAAFDAAEAVGIRGLFPADLYELAEAIHAAQIDHRVAYPPAAVLGLVRIVVLLLSNERNEAVGDGDEDLEEVVTEYSAIGVRHRLAVERVDLSWSGAMKVLRRAHRLLRRLRALVAGPASIPPRLLSLPRVAIELFEAYALDPTMTVDAMRRLHKGSKACVQLLAFVIALLRVYKLQTDFFEDLGGDEMTPNWLVRKRVAAKRRRALSAKVIVNHHAVTYAEAACGKMRVQGLKFPVQAACLAVERETARKTDDVLAAHDAAEGAHAARLIVRIEEELSARAYNVEVSARRVAACDQDVADTFRLARHEGSRSAARQLPALRDAAAEARVALREARARLATSKRDIAVAEKRQANVLLELPPEVRFRAIAAGEARAAAHIALELRVAWIRARGGEQHVRRLAGCAPSRTDGARGNALSRLTEDEYDELCELDARVDETRERSKLAHDALARVVAELDAALAKAEADERARYARPSATLQPTDEERAEDAREDELCAVEEAQLLRQFVAVTFLPVLHREQKAFAKDVADAAARNTLAAVKGKKPQLEAALDETDAPSVDKQLQVPRERPRPVVVLLSRDVPGIARARLVEELDSELPGLFVRVVAPAPCGVDAAAFQAPLSLNKSVIADVDAGLCHDSRVAFLDSLVLVKAALIPTPHIVVVVGDTRNRRGPAPPAPREHYGVSEADLNLMMDGPLKRQYEEASENLAMMMRPRALDALADWSRLEYPPTKGHALALEAAILLLQRSTRLRGPDRTVTAVTWIAARRLLAQPLELVARFRDFDPATLPPATLVLLQSYCGAPDWPNTRIIGRNHTDDENDSSTVATYGSIDDWKDVLALAPLVRWIASIVAAGEYLSANGGAAPPLSRREPPELVSRVITVSDGRDALDEESEATPRGWRAALACLAEAVLEDCRGHRCAVRLAATSILTPDSTAPKDKIYNVTVYHDCGRIFFTAYDPSNSITLFTSIDERDVDSLLAPNSIEHAAHATKAPPDTIADMYSRLAALLVIERAASGHAVAPSAGVAARKLVGKPDVIAQGPQTPPRLSCRRRLHRLLRETRRVSGYLTTVTVYEEARGELRIHAYVPDHAASLDLVVSALMLNKVYTNASRHEREALESRDAYDILPFVTDRLEVVPNKAQAEDMGGIRVMCRQVRSRTREKTDRRAGFWLRVRTAQGTGRRLCRQPIRVSGVLLVMTAYECTADRLLRVRLYNPVSAETGVRLGIQTQKSTPQSARGPSRKKKNSRRETSGIVAQHDVVVGAAQLAALWKVPVGTSVLEVIAVDRGFAIAMLVGALTRHPETDVISFHGAGGNVPLEPPTLQPFSSAVFAAARPRPPENEHDGSAAACSQSRRQAPVRCYTHQPPADKLAYRIDWVVGRRSGDAVAAANTPAPVVEASAQHSPDADESPMLEEAPTSLTEATPPGDASADVRLIYQQGVRASVKPLDAAQHAALYGSTVREDGFALEVVFVKVYESYSAGAPMRELRFNVYRATTSASQSITISGDRQLREVLGPRAQHLLDPEWCEEMLRYLVVERLVLYEGVWDSDADQYISRCNLFTPRFKSHRMYDAAAKVTPLGAGGDADAAANAELLFSEKDGAQARGRKILRQAQEIEGVLMHVTAFEMPTAPSELPPIRYIAYNPRAQHTCKFVVAAETVAEVLDAIDAELPGALNKPTTRLRDPEHRFDLARTVAARFRLRCFHRAPPEVYMPWSRAERPTVVTGAPPEPEALEERRPGAPDGTREQRRHRELRTERFTRPSEDRVLGRANRLLRRLTRISGHEVIVSIFAPPEPEHALDINVYLTKHRRSVEIRVGADEQRDSLGRAVLEHSEGEPRACGFDFLLRHLRLRGVPRPTAEGSEDPTFGAERDEDLDECQTFDDSQDENATQTHISLTLETDPDKPWLAAYQSLDTSVPVQQYRPEGMPVRFVPADTRGDLVVRKGISVANGGEVVVTVSSRARGEPPSHGLVIEAYDPVTSFTAALHIVAQELLKLVDFDQNRLGPDCILATVDGLLARLC</sequence>
<feature type="region of interest" description="Disordered" evidence="2">
    <location>
        <begin position="2463"/>
        <end position="2493"/>
    </location>
</feature>
<keyword evidence="1" id="KW-0175">Coiled coil</keyword>
<proteinExistence type="predicted"/>
<feature type="compositionally biased region" description="Basic residues" evidence="2">
    <location>
        <begin position="468"/>
        <end position="478"/>
    </location>
</feature>
<evidence type="ECO:0000256" key="2">
    <source>
        <dbReference type="SAM" id="MobiDB-lite"/>
    </source>
</evidence>
<feature type="region of interest" description="Disordered" evidence="2">
    <location>
        <begin position="528"/>
        <end position="556"/>
    </location>
</feature>
<reference evidence="3" key="1">
    <citation type="submission" date="2023-01" db="EMBL/GenBank/DDBJ databases">
        <title>Metagenome sequencing of chrysophaentin producing Chrysophaeum taylorii.</title>
        <authorList>
            <person name="Davison J."/>
            <person name="Bewley C."/>
        </authorList>
    </citation>
    <scope>NUCLEOTIDE SEQUENCE</scope>
    <source>
        <strain evidence="3">NIES-1699</strain>
    </source>
</reference>
<gene>
    <name evidence="3" type="ORF">CTAYLR_008867</name>
</gene>
<dbReference type="EMBL" id="JAQMWT010000588">
    <property type="protein sequence ID" value="KAJ8599096.1"/>
    <property type="molecule type" value="Genomic_DNA"/>
</dbReference>
<protein>
    <submittedName>
        <fullName evidence="3">Uncharacterized protein</fullName>
    </submittedName>
</protein>
<feature type="region of interest" description="Disordered" evidence="2">
    <location>
        <begin position="39"/>
        <end position="62"/>
    </location>
</feature>
<evidence type="ECO:0000313" key="3">
    <source>
        <dbReference type="EMBL" id="KAJ8599096.1"/>
    </source>
</evidence>
<feature type="region of interest" description="Disordered" evidence="2">
    <location>
        <begin position="1966"/>
        <end position="1993"/>
    </location>
</feature>
<feature type="region of interest" description="Disordered" evidence="2">
    <location>
        <begin position="1212"/>
        <end position="1233"/>
    </location>
</feature>
<name>A0AAD7U6E5_9STRA</name>
<feature type="coiled-coil region" evidence="1">
    <location>
        <begin position="587"/>
        <end position="620"/>
    </location>
</feature>